<dbReference type="STRING" id="947166.A0A1D1W747"/>
<dbReference type="PANTHER" id="PTHR11567">
    <property type="entry name" value="ACID PHOSPHATASE-RELATED"/>
    <property type="match status" value="1"/>
</dbReference>
<reference evidence="3 4" key="1">
    <citation type="journal article" date="2016" name="Nat. Commun.">
        <title>Extremotolerant tardigrade genome and improved radiotolerance of human cultured cells by tardigrade-unique protein.</title>
        <authorList>
            <person name="Hashimoto T."/>
            <person name="Horikawa D.D."/>
            <person name="Saito Y."/>
            <person name="Kuwahara H."/>
            <person name="Kozuka-Hata H."/>
            <person name="Shin-I T."/>
            <person name="Minakuchi Y."/>
            <person name="Ohishi K."/>
            <person name="Motoyama A."/>
            <person name="Aizu T."/>
            <person name="Enomoto A."/>
            <person name="Kondo K."/>
            <person name="Tanaka S."/>
            <person name="Hara Y."/>
            <person name="Koshikawa S."/>
            <person name="Sagara H."/>
            <person name="Miura T."/>
            <person name="Yokobori S."/>
            <person name="Miyagawa K."/>
            <person name="Suzuki Y."/>
            <person name="Kubo T."/>
            <person name="Oyama M."/>
            <person name="Kohara Y."/>
            <person name="Fujiyama A."/>
            <person name="Arakawa K."/>
            <person name="Katayama T."/>
            <person name="Toyoda A."/>
            <person name="Kunieda T."/>
        </authorList>
    </citation>
    <scope>NUCLEOTIDE SEQUENCE [LARGE SCALE GENOMIC DNA]</scope>
    <source>
        <strain evidence="3 4">YOKOZUNA-1</strain>
    </source>
</reference>
<feature type="region of interest" description="Disordered" evidence="2">
    <location>
        <begin position="453"/>
        <end position="473"/>
    </location>
</feature>
<comment type="similarity">
    <text evidence="1">Belongs to the histidine acid phosphatase family.</text>
</comment>
<proteinExistence type="inferred from homology"/>
<accession>A0A1D1W747</accession>
<dbReference type="EMBL" id="BDGG01000021">
    <property type="protein sequence ID" value="GAV09221.1"/>
    <property type="molecule type" value="Genomic_DNA"/>
</dbReference>
<sequence>MRRYFSSFQGLLLPLTGGLSIGVYLRHKQKVPNVYALSDKEVAGPDGAYSPPSDDNLVVRNVQIFVRHGARTPLKVLPYLDQASWSLETLMADPPEYARYPFTVHDFHGKPLSMGLFETLSRNVIFPGGCFAGQLTLPGKRQMYQLGQRLRKEYINDQKFLSPSYSSKEVYVRSTNITRTIESAMWMVSGIYNATKEDLEKPDVPVIPVFATTEQEEILYPNHSFCNALTRLSKRIMQHMHEITGMLDDRDLLEKQIDFDTTKGRLSFVDLRDELAARLAHDMDMPPVLRQWWDKVDGYAVQVLARMVKGNDPSSKIQREVLRLACGPVVEMVLGNMSGVVQHRNGFKLEVYSCHDSMMIALIIALDIWDGKWPPYAADLRFELLEDRTNPGEYFVRVRYLGDAKVLSALHSEEVKEMTTVYPLKDFTSNFIDLAISSRHHREQCQVRTDYTDPLTEEDDDEGSYFIAAKPSK</sequence>
<evidence type="ECO:0000313" key="3">
    <source>
        <dbReference type="EMBL" id="GAV09221.1"/>
    </source>
</evidence>
<dbReference type="OrthoDB" id="10257284at2759"/>
<evidence type="ECO:0008006" key="5">
    <source>
        <dbReference type="Google" id="ProtNLM"/>
    </source>
</evidence>
<name>A0A1D1W747_RAMVA</name>
<dbReference type="CDD" id="cd07061">
    <property type="entry name" value="HP_HAP_like"/>
    <property type="match status" value="1"/>
</dbReference>
<dbReference type="InterPro" id="IPR029033">
    <property type="entry name" value="His_PPase_superfam"/>
</dbReference>
<dbReference type="Pfam" id="PF00328">
    <property type="entry name" value="His_Phos_2"/>
    <property type="match status" value="1"/>
</dbReference>
<dbReference type="Gene3D" id="3.40.50.1240">
    <property type="entry name" value="Phosphoglycerate mutase-like"/>
    <property type="match status" value="1"/>
</dbReference>
<dbReference type="InterPro" id="IPR050645">
    <property type="entry name" value="Histidine_acid_phosphatase"/>
</dbReference>
<dbReference type="AlphaFoldDB" id="A0A1D1W747"/>
<dbReference type="PANTHER" id="PTHR11567:SF202">
    <property type="entry name" value="LYSOPHOSPHATIDIC ACID PHOSPHATASE TYPE 6"/>
    <property type="match status" value="1"/>
</dbReference>
<protein>
    <recommendedName>
        <fullName evidence="5">Acid phosphatase</fullName>
    </recommendedName>
</protein>
<dbReference type="GO" id="GO:0016791">
    <property type="term" value="F:phosphatase activity"/>
    <property type="evidence" value="ECO:0007669"/>
    <property type="project" value="UniProtKB-ARBA"/>
</dbReference>
<evidence type="ECO:0000313" key="4">
    <source>
        <dbReference type="Proteomes" id="UP000186922"/>
    </source>
</evidence>
<keyword evidence="4" id="KW-1185">Reference proteome</keyword>
<organism evidence="3 4">
    <name type="scientific">Ramazzottius varieornatus</name>
    <name type="common">Water bear</name>
    <name type="synonym">Tardigrade</name>
    <dbReference type="NCBI Taxonomy" id="947166"/>
    <lineage>
        <taxon>Eukaryota</taxon>
        <taxon>Metazoa</taxon>
        <taxon>Ecdysozoa</taxon>
        <taxon>Tardigrada</taxon>
        <taxon>Eutardigrada</taxon>
        <taxon>Parachela</taxon>
        <taxon>Hypsibioidea</taxon>
        <taxon>Ramazzottiidae</taxon>
        <taxon>Ramazzottius</taxon>
    </lineage>
</organism>
<comment type="caution">
    <text evidence="3">The sequence shown here is derived from an EMBL/GenBank/DDBJ whole genome shotgun (WGS) entry which is preliminary data.</text>
</comment>
<dbReference type="SUPFAM" id="SSF53254">
    <property type="entry name" value="Phosphoglycerate mutase-like"/>
    <property type="match status" value="1"/>
</dbReference>
<evidence type="ECO:0000256" key="1">
    <source>
        <dbReference type="ARBA" id="ARBA00005375"/>
    </source>
</evidence>
<gene>
    <name evidence="3" type="primary">RvY_18796-1</name>
    <name evidence="3" type="synonym">RvY_18796.1</name>
    <name evidence="3" type="ORF">RvY_18796</name>
</gene>
<dbReference type="InterPro" id="IPR000560">
    <property type="entry name" value="His_Pase_clade-2"/>
</dbReference>
<dbReference type="Proteomes" id="UP000186922">
    <property type="component" value="Unassembled WGS sequence"/>
</dbReference>
<evidence type="ECO:0000256" key="2">
    <source>
        <dbReference type="SAM" id="MobiDB-lite"/>
    </source>
</evidence>